<dbReference type="FunFam" id="1.10.10.10:FF:000279">
    <property type="entry name" value="Transcriptional regulator, ArsR family"/>
    <property type="match status" value="1"/>
</dbReference>
<dbReference type="PANTHER" id="PTHR33154">
    <property type="entry name" value="TRANSCRIPTIONAL REGULATOR, ARSR FAMILY"/>
    <property type="match status" value="1"/>
</dbReference>
<dbReference type="InterPro" id="IPR011991">
    <property type="entry name" value="ArsR-like_HTH"/>
</dbReference>
<protein>
    <submittedName>
        <fullName evidence="6">Arsenic resistance transcriptional regulator ArsR1</fullName>
    </submittedName>
</protein>
<name>A0A9W4R4V8_PSEHA</name>
<keyword evidence="1" id="KW-0059">Arsenical resistance</keyword>
<keyword evidence="4" id="KW-0804">Transcription</keyword>
<sequence length="118" mass="13707">MNHLNPLHFFKCIADDTRLKIILLIAHEDELCVCELVAALDVSQPKISRHLAVLRQCGLLADRKQNQWVFYSLNKSLPDWAKDVITKTLHATPTFYEHQLKRLNVMGKRPERILKCCD</sequence>
<evidence type="ECO:0000256" key="2">
    <source>
        <dbReference type="ARBA" id="ARBA00023015"/>
    </source>
</evidence>
<evidence type="ECO:0000256" key="4">
    <source>
        <dbReference type="ARBA" id="ARBA00023163"/>
    </source>
</evidence>
<proteinExistence type="predicted"/>
<dbReference type="NCBIfam" id="NF033788">
    <property type="entry name" value="HTH_metalloreg"/>
    <property type="match status" value="1"/>
</dbReference>
<dbReference type="RefSeq" id="WP_262977436.1">
    <property type="nucleotide sequence ID" value="NZ_CAMAPB010000116.1"/>
</dbReference>
<dbReference type="Gene3D" id="1.10.10.10">
    <property type="entry name" value="Winged helix-like DNA-binding domain superfamily/Winged helix DNA-binding domain"/>
    <property type="match status" value="1"/>
</dbReference>
<comment type="caution">
    <text evidence="6">The sequence shown here is derived from an EMBL/GenBank/DDBJ whole genome shotgun (WGS) entry which is preliminary data.</text>
</comment>
<evidence type="ECO:0000313" key="6">
    <source>
        <dbReference type="EMBL" id="CAH9066642.1"/>
    </source>
</evidence>
<evidence type="ECO:0000259" key="5">
    <source>
        <dbReference type="PROSITE" id="PS50987"/>
    </source>
</evidence>
<gene>
    <name evidence="6" type="primary">arsR1</name>
    <name evidence="6" type="ORF">PSEHALCIP103_03630</name>
</gene>
<reference evidence="6" key="1">
    <citation type="submission" date="2022-07" db="EMBL/GenBank/DDBJ databases">
        <authorList>
            <person name="Criscuolo A."/>
        </authorList>
    </citation>
    <scope>NUCLEOTIDE SEQUENCE</scope>
    <source>
        <strain evidence="6">CIP103197</strain>
    </source>
</reference>
<dbReference type="EMBL" id="CAMAPB010000116">
    <property type="protein sequence ID" value="CAH9066642.1"/>
    <property type="molecule type" value="Genomic_DNA"/>
</dbReference>
<dbReference type="Pfam" id="PF01022">
    <property type="entry name" value="HTH_5"/>
    <property type="match status" value="1"/>
</dbReference>
<dbReference type="InterPro" id="IPR051081">
    <property type="entry name" value="HTH_MetalResp_TranReg"/>
</dbReference>
<accession>A0A9W4R4V8</accession>
<evidence type="ECO:0000313" key="7">
    <source>
        <dbReference type="Proteomes" id="UP001152447"/>
    </source>
</evidence>
<dbReference type="GO" id="GO:0003700">
    <property type="term" value="F:DNA-binding transcription factor activity"/>
    <property type="evidence" value="ECO:0007669"/>
    <property type="project" value="InterPro"/>
</dbReference>
<evidence type="ECO:0000256" key="1">
    <source>
        <dbReference type="ARBA" id="ARBA00022849"/>
    </source>
</evidence>
<dbReference type="GO" id="GO:0003677">
    <property type="term" value="F:DNA binding"/>
    <property type="evidence" value="ECO:0007669"/>
    <property type="project" value="UniProtKB-KW"/>
</dbReference>
<dbReference type="Proteomes" id="UP001152447">
    <property type="component" value="Unassembled WGS sequence"/>
</dbReference>
<dbReference type="NCBIfam" id="NF007528">
    <property type="entry name" value="PRK10141.1"/>
    <property type="match status" value="1"/>
</dbReference>
<evidence type="ECO:0000256" key="3">
    <source>
        <dbReference type="ARBA" id="ARBA00023125"/>
    </source>
</evidence>
<feature type="domain" description="HTH arsR-type" evidence="5">
    <location>
        <begin position="1"/>
        <end position="92"/>
    </location>
</feature>
<dbReference type="SUPFAM" id="SSF46785">
    <property type="entry name" value="Winged helix' DNA-binding domain"/>
    <property type="match status" value="1"/>
</dbReference>
<dbReference type="InterPro" id="IPR036388">
    <property type="entry name" value="WH-like_DNA-bd_sf"/>
</dbReference>
<dbReference type="GO" id="GO:0046685">
    <property type="term" value="P:response to arsenic-containing substance"/>
    <property type="evidence" value="ECO:0007669"/>
    <property type="project" value="UniProtKB-KW"/>
</dbReference>
<dbReference type="InterPro" id="IPR036390">
    <property type="entry name" value="WH_DNA-bd_sf"/>
</dbReference>
<dbReference type="PRINTS" id="PR00778">
    <property type="entry name" value="HTHARSR"/>
</dbReference>
<keyword evidence="7" id="KW-1185">Reference proteome</keyword>
<dbReference type="CDD" id="cd00090">
    <property type="entry name" value="HTH_ARSR"/>
    <property type="match status" value="1"/>
</dbReference>
<dbReference type="AlphaFoldDB" id="A0A9W4R4V8"/>
<dbReference type="PANTHER" id="PTHR33154:SF18">
    <property type="entry name" value="ARSENICAL RESISTANCE OPERON REPRESSOR"/>
    <property type="match status" value="1"/>
</dbReference>
<keyword evidence="2" id="KW-0805">Transcription regulation</keyword>
<dbReference type="SMART" id="SM00418">
    <property type="entry name" value="HTH_ARSR"/>
    <property type="match status" value="1"/>
</dbReference>
<dbReference type="InterPro" id="IPR001845">
    <property type="entry name" value="HTH_ArsR_DNA-bd_dom"/>
</dbReference>
<organism evidence="6 7">
    <name type="scientific">Pseudoalteromonas haloplanktis</name>
    <name type="common">Alteromonas haloplanktis</name>
    <dbReference type="NCBI Taxonomy" id="228"/>
    <lineage>
        <taxon>Bacteria</taxon>
        <taxon>Pseudomonadati</taxon>
        <taxon>Pseudomonadota</taxon>
        <taxon>Gammaproteobacteria</taxon>
        <taxon>Alteromonadales</taxon>
        <taxon>Pseudoalteromonadaceae</taxon>
        <taxon>Pseudoalteromonas</taxon>
    </lineage>
</organism>
<keyword evidence="3" id="KW-0238">DNA-binding</keyword>
<dbReference type="PROSITE" id="PS50987">
    <property type="entry name" value="HTH_ARSR_2"/>
    <property type="match status" value="1"/>
</dbReference>